<gene>
    <name evidence="5" type="primary">ftsA</name>
    <name evidence="8" type="ORF">A3D49_02225</name>
</gene>
<comment type="subcellular location">
    <subcellularLocation>
        <location evidence="5">Cell membrane</location>
        <topology evidence="5">Peripheral membrane protein</topology>
        <orientation evidence="5">Cytoplasmic side</orientation>
    </subcellularLocation>
    <text evidence="5">Localizes to the Z ring in an FtsZ-dependent manner. Targeted to the membrane through a conserved C-terminal amphipathic helix.</text>
</comment>
<reference evidence="8 9" key="1">
    <citation type="journal article" date="2016" name="Nat. Commun.">
        <title>Thousands of microbial genomes shed light on interconnected biogeochemical processes in an aquifer system.</title>
        <authorList>
            <person name="Anantharaman K."/>
            <person name="Brown C.T."/>
            <person name="Hug L.A."/>
            <person name="Sharon I."/>
            <person name="Castelle C.J."/>
            <person name="Probst A.J."/>
            <person name="Thomas B.C."/>
            <person name="Singh A."/>
            <person name="Wilkins M.J."/>
            <person name="Karaoz U."/>
            <person name="Brodie E.L."/>
            <person name="Williams K.H."/>
            <person name="Hubbard S.S."/>
            <person name="Banfield J.F."/>
        </authorList>
    </citation>
    <scope>NUCLEOTIDE SEQUENCE [LARGE SCALE GENOMIC DNA]</scope>
</reference>
<sequence length="400" mass="42114">MARQITVGIDIGTSQVKAIIAEGVYEQGRFSPKIIGAGSAESKGLERGYIINASEAAESIRLAVSRAEKTAGVKARRAYISFGGIGLGSIKSEGSTAISRADMEITERDLAAALETAEAAIPASAILNKRIINTVPIEHKIDGHAVWGEALGLKAQKLETKALFITGLEHHLAELIKAVETAGLEVVDAVASPVAASFVTVSKKERRVGCLLADIGAETMSVIVFENGNPVSLEVFPVGGNDITNDIALGLKLSLEDAENIKLGGLARAAYSKKKLEETVSARLGDCFELIENHLKKIGRDALLPAGIILTGGTASLGGARIFAEEFLGLPARVAEIHFGTSEKNRMRDNIWATACGLSLLGFNSGERNGFGGGSKGRLLPLGGRGLWQKISRLISQILP</sequence>
<comment type="function">
    <text evidence="5 6">Cell division protein that is involved in the assembly of the Z ring. May serve as a membrane anchor for the Z ring.</text>
</comment>
<keyword evidence="3 5" id="KW-0472">Membrane</keyword>
<dbReference type="AlphaFoldDB" id="A0A1G2THX5"/>
<protein>
    <recommendedName>
        <fullName evidence="5 6">Cell division protein FtsA</fullName>
    </recommendedName>
</protein>
<dbReference type="SUPFAM" id="SSF53067">
    <property type="entry name" value="Actin-like ATPase domain"/>
    <property type="match status" value="2"/>
</dbReference>
<dbReference type="PANTHER" id="PTHR32432:SF4">
    <property type="entry name" value="CELL DIVISION PROTEIN FTSA"/>
    <property type="match status" value="1"/>
</dbReference>
<evidence type="ECO:0000256" key="5">
    <source>
        <dbReference type="HAMAP-Rule" id="MF_02033"/>
    </source>
</evidence>
<feature type="domain" description="SHS2" evidence="7">
    <location>
        <begin position="6"/>
        <end position="200"/>
    </location>
</feature>
<evidence type="ECO:0000256" key="3">
    <source>
        <dbReference type="ARBA" id="ARBA00023136"/>
    </source>
</evidence>
<dbReference type="GO" id="GO:0032153">
    <property type="term" value="C:cell division site"/>
    <property type="evidence" value="ECO:0007669"/>
    <property type="project" value="UniProtKB-UniRule"/>
</dbReference>
<keyword evidence="1 5" id="KW-1003">Cell membrane</keyword>
<dbReference type="InterPro" id="IPR020823">
    <property type="entry name" value="Cell_div_FtsA"/>
</dbReference>
<dbReference type="InterPro" id="IPR003494">
    <property type="entry name" value="SHS2_FtsA"/>
</dbReference>
<evidence type="ECO:0000256" key="6">
    <source>
        <dbReference type="PIRNR" id="PIRNR003101"/>
    </source>
</evidence>
<proteinExistence type="inferred from homology"/>
<dbReference type="GO" id="GO:0043093">
    <property type="term" value="P:FtsZ-dependent cytokinesis"/>
    <property type="evidence" value="ECO:0007669"/>
    <property type="project" value="UniProtKB-UniRule"/>
</dbReference>
<evidence type="ECO:0000313" key="8">
    <source>
        <dbReference type="EMBL" id="OHA96900.1"/>
    </source>
</evidence>
<evidence type="ECO:0000256" key="1">
    <source>
        <dbReference type="ARBA" id="ARBA00022475"/>
    </source>
</evidence>
<accession>A0A1G2THX5</accession>
<dbReference type="NCBIfam" id="TIGR01174">
    <property type="entry name" value="ftsA"/>
    <property type="match status" value="1"/>
</dbReference>
<dbReference type="GO" id="GO:0009898">
    <property type="term" value="C:cytoplasmic side of plasma membrane"/>
    <property type="evidence" value="ECO:0007669"/>
    <property type="project" value="UniProtKB-UniRule"/>
</dbReference>
<dbReference type="Pfam" id="PF02491">
    <property type="entry name" value="SHS2_FTSA"/>
    <property type="match status" value="1"/>
</dbReference>
<evidence type="ECO:0000259" key="7">
    <source>
        <dbReference type="SMART" id="SM00842"/>
    </source>
</evidence>
<organism evidence="8 9">
    <name type="scientific">Candidatus Zambryskibacteria bacterium RIFCSPHIGHO2_02_FULL_43_37</name>
    <dbReference type="NCBI Taxonomy" id="1802749"/>
    <lineage>
        <taxon>Bacteria</taxon>
        <taxon>Candidatus Zambryskiibacteriota</taxon>
    </lineage>
</organism>
<dbReference type="EMBL" id="MHVS01000003">
    <property type="protein sequence ID" value="OHA96900.1"/>
    <property type="molecule type" value="Genomic_DNA"/>
</dbReference>
<dbReference type="HAMAP" id="MF_02033">
    <property type="entry name" value="FtsA"/>
    <property type="match status" value="1"/>
</dbReference>
<dbReference type="Proteomes" id="UP000177279">
    <property type="component" value="Unassembled WGS sequence"/>
</dbReference>
<keyword evidence="4 5" id="KW-0131">Cell cycle</keyword>
<comment type="similarity">
    <text evidence="5 6">Belongs to the FtsA/MreB family.</text>
</comment>
<dbReference type="PANTHER" id="PTHR32432">
    <property type="entry name" value="CELL DIVISION PROTEIN FTSA-RELATED"/>
    <property type="match status" value="1"/>
</dbReference>
<evidence type="ECO:0000313" key="9">
    <source>
        <dbReference type="Proteomes" id="UP000177279"/>
    </source>
</evidence>
<dbReference type="Gene3D" id="3.30.420.40">
    <property type="match status" value="3"/>
</dbReference>
<comment type="subunit">
    <text evidence="5">Self-interacts. Interacts with FtsZ.</text>
</comment>
<dbReference type="SMART" id="SM00842">
    <property type="entry name" value="FtsA"/>
    <property type="match status" value="1"/>
</dbReference>
<evidence type="ECO:0000256" key="2">
    <source>
        <dbReference type="ARBA" id="ARBA00022618"/>
    </source>
</evidence>
<dbReference type="InterPro" id="IPR043129">
    <property type="entry name" value="ATPase_NBD"/>
</dbReference>
<dbReference type="InterPro" id="IPR050696">
    <property type="entry name" value="FtsA/MreB"/>
</dbReference>
<evidence type="ECO:0000256" key="4">
    <source>
        <dbReference type="ARBA" id="ARBA00023306"/>
    </source>
</evidence>
<dbReference type="PIRSF" id="PIRSF003101">
    <property type="entry name" value="FtsA"/>
    <property type="match status" value="1"/>
</dbReference>
<name>A0A1G2THX5_9BACT</name>
<keyword evidence="2 5" id="KW-0132">Cell division</keyword>
<comment type="caution">
    <text evidence="8">The sequence shown here is derived from an EMBL/GenBank/DDBJ whole genome shotgun (WGS) entry which is preliminary data.</text>
</comment>
<dbReference type="Pfam" id="PF14450">
    <property type="entry name" value="FtsA"/>
    <property type="match status" value="1"/>
</dbReference>